<dbReference type="Proteomes" id="UP001196413">
    <property type="component" value="Unassembled WGS sequence"/>
</dbReference>
<proteinExistence type="predicted"/>
<reference evidence="2" key="1">
    <citation type="submission" date="2021-06" db="EMBL/GenBank/DDBJ databases">
        <title>Parelaphostrongylus tenuis whole genome reference sequence.</title>
        <authorList>
            <person name="Garwood T.J."/>
            <person name="Larsen P.A."/>
            <person name="Fountain-Jones N.M."/>
            <person name="Garbe J.R."/>
            <person name="Macchietto M.G."/>
            <person name="Kania S.A."/>
            <person name="Gerhold R.W."/>
            <person name="Richards J.E."/>
            <person name="Wolf T.M."/>
        </authorList>
    </citation>
    <scope>NUCLEOTIDE SEQUENCE</scope>
    <source>
        <strain evidence="2">MNPRO001-30</strain>
        <tissue evidence="2">Meninges</tissue>
    </source>
</reference>
<name>A0AAD5LYN1_PARTN</name>
<sequence length="149" mass="17572">MLSDLRTTVYTRVCLNGYTPCISYAQQILHALRQSCSRGLLSNRSCNTLPPYVRQPLYSTAIMYGDDDVFDFMYSKWKEEVYQVEKERIWIAMGASKKKEHIHRIFDDIFFGDHPRDLRHMCAGYVSYNHPTNHFTSYMLENLDRIKDA</sequence>
<evidence type="ECO:0000313" key="3">
    <source>
        <dbReference type="Proteomes" id="UP001196413"/>
    </source>
</evidence>
<evidence type="ECO:0000313" key="2">
    <source>
        <dbReference type="EMBL" id="KAJ1347453.1"/>
    </source>
</evidence>
<dbReference type="Pfam" id="PF11838">
    <property type="entry name" value="ERAP1_C"/>
    <property type="match status" value="1"/>
</dbReference>
<protein>
    <recommendedName>
        <fullName evidence="1">ERAP1-like C-terminal domain-containing protein</fullName>
    </recommendedName>
</protein>
<gene>
    <name evidence="2" type="ORF">KIN20_002509</name>
</gene>
<keyword evidence="3" id="KW-1185">Reference proteome</keyword>
<dbReference type="Gene3D" id="1.25.50.20">
    <property type="match status" value="1"/>
</dbReference>
<organism evidence="2 3">
    <name type="scientific">Parelaphostrongylus tenuis</name>
    <name type="common">Meningeal worm</name>
    <dbReference type="NCBI Taxonomy" id="148309"/>
    <lineage>
        <taxon>Eukaryota</taxon>
        <taxon>Metazoa</taxon>
        <taxon>Ecdysozoa</taxon>
        <taxon>Nematoda</taxon>
        <taxon>Chromadorea</taxon>
        <taxon>Rhabditida</taxon>
        <taxon>Rhabditina</taxon>
        <taxon>Rhabditomorpha</taxon>
        <taxon>Strongyloidea</taxon>
        <taxon>Metastrongylidae</taxon>
        <taxon>Parelaphostrongylus</taxon>
    </lineage>
</organism>
<evidence type="ECO:0000259" key="1">
    <source>
        <dbReference type="Pfam" id="PF11838"/>
    </source>
</evidence>
<comment type="caution">
    <text evidence="2">The sequence shown here is derived from an EMBL/GenBank/DDBJ whole genome shotgun (WGS) entry which is preliminary data.</text>
</comment>
<dbReference type="InterPro" id="IPR024571">
    <property type="entry name" value="ERAP1-like_C_dom"/>
</dbReference>
<dbReference type="AlphaFoldDB" id="A0AAD5LYN1"/>
<feature type="domain" description="ERAP1-like C-terminal" evidence="1">
    <location>
        <begin position="3"/>
        <end position="147"/>
    </location>
</feature>
<accession>A0AAD5LYN1</accession>
<dbReference type="EMBL" id="JAHQIW010000313">
    <property type="protein sequence ID" value="KAJ1347453.1"/>
    <property type="molecule type" value="Genomic_DNA"/>
</dbReference>